<sequence length="534" mass="57220">MNPISTRIFFTLVSVFTLNLFIANSQVTYNVNGNSNTSYHLNPNDSLIINAGTYTGNITSWNAGSVIVVKSGATFSPNSYGNHVSKIVVNGTATIKNLSALNGFSLENYGNTTFDGNWQQLTGNSKINNYFGAVLNFTGNMSLNNAANEIVNQGDINVTANLNFNSGSKINNRKSVTAGGDIAFNNGASITNIGKFQAKTLTFNSGSTVTNNCRMIATGEIVLNESTVTNTGLIWSSNASNNSKITINANGNLNLSGNGTIKSVTFVNSGVITGSGNMYFTGATTANGTVGSATGSGNMINVFDATRTNSSRIFDTQGAGVNTNTVQFSNVPAPDTVNTLATCAPEEAPLPLPVKWESFNVNLSNNVPVLDWKASFDYETSFEIQRSYDGITFNTIAVVLSIDNIRSYQYKDNQVNANSKIVYYRINGKEITGESKLSDTRTVRFSNTKNVSLQVVPNPFVNQLQVQYQATEKETITIRVINTSGQALVTKNVGVSNGFNSIAVTEAGSFVKGVYFLQVISNNKIIATEKVVKQ</sequence>
<dbReference type="Proteomes" id="UP001597511">
    <property type="component" value="Unassembled WGS sequence"/>
</dbReference>
<feature type="chain" id="PRO_5046991745" evidence="1">
    <location>
        <begin position="26"/>
        <end position="534"/>
    </location>
</feature>
<dbReference type="RefSeq" id="WP_386096793.1">
    <property type="nucleotide sequence ID" value="NZ_JBHUOZ010000001.1"/>
</dbReference>
<dbReference type="InterPro" id="IPR026444">
    <property type="entry name" value="Secre_tail"/>
</dbReference>
<evidence type="ECO:0000313" key="3">
    <source>
        <dbReference type="EMBL" id="MFD2919523.1"/>
    </source>
</evidence>
<keyword evidence="1" id="KW-0732">Signal</keyword>
<protein>
    <submittedName>
        <fullName evidence="3">T9SS type A sorting domain-containing protein</fullName>
    </submittedName>
</protein>
<name>A0ABW6A754_9BACT</name>
<feature type="domain" description="Secretion system C-terminal sorting" evidence="2">
    <location>
        <begin position="456"/>
        <end position="531"/>
    </location>
</feature>
<dbReference type="NCBIfam" id="TIGR04183">
    <property type="entry name" value="Por_Secre_tail"/>
    <property type="match status" value="1"/>
</dbReference>
<evidence type="ECO:0000256" key="1">
    <source>
        <dbReference type="SAM" id="SignalP"/>
    </source>
</evidence>
<evidence type="ECO:0000313" key="4">
    <source>
        <dbReference type="Proteomes" id="UP001597511"/>
    </source>
</evidence>
<feature type="signal peptide" evidence="1">
    <location>
        <begin position="1"/>
        <end position="25"/>
    </location>
</feature>
<gene>
    <name evidence="3" type="ORF">ACFS6H_07395</name>
</gene>
<dbReference type="EMBL" id="JBHUOZ010000001">
    <property type="protein sequence ID" value="MFD2919523.1"/>
    <property type="molecule type" value="Genomic_DNA"/>
</dbReference>
<reference evidence="4" key="1">
    <citation type="journal article" date="2019" name="Int. J. Syst. Evol. Microbiol.">
        <title>The Global Catalogue of Microorganisms (GCM) 10K type strain sequencing project: providing services to taxonomists for standard genome sequencing and annotation.</title>
        <authorList>
            <consortium name="The Broad Institute Genomics Platform"/>
            <consortium name="The Broad Institute Genome Sequencing Center for Infectious Disease"/>
            <person name="Wu L."/>
            <person name="Ma J."/>
        </authorList>
    </citation>
    <scope>NUCLEOTIDE SEQUENCE [LARGE SCALE GENOMIC DNA]</scope>
    <source>
        <strain evidence="4">KCTC 23299</strain>
    </source>
</reference>
<comment type="caution">
    <text evidence="3">The sequence shown here is derived from an EMBL/GenBank/DDBJ whole genome shotgun (WGS) entry which is preliminary data.</text>
</comment>
<proteinExistence type="predicted"/>
<accession>A0ABW6A754</accession>
<keyword evidence="4" id="KW-1185">Reference proteome</keyword>
<dbReference type="Pfam" id="PF18962">
    <property type="entry name" value="Por_Secre_tail"/>
    <property type="match status" value="1"/>
</dbReference>
<organism evidence="3 4">
    <name type="scientific">Terrimonas rubra</name>
    <dbReference type="NCBI Taxonomy" id="1035890"/>
    <lineage>
        <taxon>Bacteria</taxon>
        <taxon>Pseudomonadati</taxon>
        <taxon>Bacteroidota</taxon>
        <taxon>Chitinophagia</taxon>
        <taxon>Chitinophagales</taxon>
        <taxon>Chitinophagaceae</taxon>
        <taxon>Terrimonas</taxon>
    </lineage>
</organism>
<evidence type="ECO:0000259" key="2">
    <source>
        <dbReference type="Pfam" id="PF18962"/>
    </source>
</evidence>